<dbReference type="Gene3D" id="2.60.40.10">
    <property type="entry name" value="Immunoglobulins"/>
    <property type="match status" value="1"/>
</dbReference>
<dbReference type="Proteomes" id="UP000006620">
    <property type="component" value="Chromosome"/>
</dbReference>
<dbReference type="GO" id="GO:0006508">
    <property type="term" value="P:proteolysis"/>
    <property type="evidence" value="ECO:0007669"/>
    <property type="project" value="InterPro"/>
</dbReference>
<protein>
    <recommendedName>
        <fullName evidence="3">Caspase family p10 domain-containing protein</fullName>
    </recommendedName>
</protein>
<dbReference type="PROSITE" id="PS50207">
    <property type="entry name" value="CASPASE_P10"/>
    <property type="match status" value="1"/>
</dbReference>
<dbReference type="PANTHER" id="PTHR42970:SF1">
    <property type="entry name" value="PECTATE LYASE C-RELATED"/>
    <property type="match status" value="1"/>
</dbReference>
<reference evidence="5" key="1">
    <citation type="submission" date="2011-06" db="EMBL/GenBank/DDBJ databases">
        <title>Complete genome sequence of Paenibacillus mucilaginosus KNP414.</title>
        <authorList>
            <person name="Wang J."/>
            <person name="Hu S."/>
            <person name="Hu X."/>
            <person name="Zhang B."/>
            <person name="Dong D."/>
            <person name="Zhang S."/>
            <person name="Zhao K."/>
            <person name="Wu D."/>
        </authorList>
    </citation>
    <scope>NUCLEOTIDE SEQUENCE [LARGE SCALE GENOMIC DNA]</scope>
    <source>
        <strain evidence="5">KNP414</strain>
    </source>
</reference>
<dbReference type="GO" id="GO:0004197">
    <property type="term" value="F:cysteine-type endopeptidase activity"/>
    <property type="evidence" value="ECO:0007669"/>
    <property type="project" value="InterPro"/>
</dbReference>
<dbReference type="EMBL" id="CP002869">
    <property type="protein sequence ID" value="AEI43214.1"/>
    <property type="molecule type" value="Genomic_DNA"/>
</dbReference>
<dbReference type="PATRIC" id="fig|1036673.3.peg.4310"/>
<feature type="domain" description="Caspase family p10" evidence="3">
    <location>
        <begin position="521"/>
        <end position="535"/>
    </location>
</feature>
<evidence type="ECO:0000313" key="4">
    <source>
        <dbReference type="EMBL" id="AEI43214.1"/>
    </source>
</evidence>
<keyword evidence="2" id="KW-0325">Glycoprotein</keyword>
<name>F8FE14_PAEMK</name>
<proteinExistence type="predicted"/>
<dbReference type="RefSeq" id="WP_013918367.1">
    <property type="nucleotide sequence ID" value="NC_015690.1"/>
</dbReference>
<evidence type="ECO:0000313" key="5">
    <source>
        <dbReference type="Proteomes" id="UP000006620"/>
    </source>
</evidence>
<evidence type="ECO:0000256" key="1">
    <source>
        <dbReference type="ARBA" id="ARBA00022723"/>
    </source>
</evidence>
<dbReference type="InterPro" id="IPR011050">
    <property type="entry name" value="Pectin_lyase_fold/virulence"/>
</dbReference>
<dbReference type="Gene3D" id="2.160.20.10">
    <property type="entry name" value="Single-stranded right-handed beta-helix, Pectin lyase-like"/>
    <property type="match status" value="1"/>
</dbReference>
<dbReference type="InterPro" id="IPR012334">
    <property type="entry name" value="Pectin_lyas_fold"/>
</dbReference>
<dbReference type="InterPro" id="IPR052063">
    <property type="entry name" value="Polysaccharide_Lyase_1"/>
</dbReference>
<dbReference type="AlphaFoldDB" id="F8FE14"/>
<dbReference type="HOGENOM" id="CLU_016764_2_0_9"/>
<organism evidence="4 5">
    <name type="scientific">Paenibacillus mucilaginosus (strain KNP414)</name>
    <dbReference type="NCBI Taxonomy" id="1036673"/>
    <lineage>
        <taxon>Bacteria</taxon>
        <taxon>Bacillati</taxon>
        <taxon>Bacillota</taxon>
        <taxon>Bacilli</taxon>
        <taxon>Bacillales</taxon>
        <taxon>Paenibacillaceae</taxon>
        <taxon>Paenibacillus</taxon>
    </lineage>
</organism>
<gene>
    <name evidence="4" type="ordered locus">KNP414_04684</name>
</gene>
<dbReference type="KEGG" id="pms:KNP414_04684"/>
<dbReference type="Gene3D" id="2.60.120.200">
    <property type="match status" value="1"/>
</dbReference>
<dbReference type="InterPro" id="IPR013783">
    <property type="entry name" value="Ig-like_fold"/>
</dbReference>
<dbReference type="Pfam" id="PF17957">
    <property type="entry name" value="Big_7"/>
    <property type="match status" value="1"/>
</dbReference>
<evidence type="ECO:0000259" key="3">
    <source>
        <dbReference type="PROSITE" id="PS50207"/>
    </source>
</evidence>
<evidence type="ECO:0000256" key="2">
    <source>
        <dbReference type="ARBA" id="ARBA00023180"/>
    </source>
</evidence>
<dbReference type="SUPFAM" id="SSF51126">
    <property type="entry name" value="Pectin lyase-like"/>
    <property type="match status" value="1"/>
</dbReference>
<keyword evidence="1" id="KW-0479">Metal-binding</keyword>
<dbReference type="GO" id="GO:0046872">
    <property type="term" value="F:metal ion binding"/>
    <property type="evidence" value="ECO:0007669"/>
    <property type="project" value="UniProtKB-KW"/>
</dbReference>
<reference evidence="4 5" key="2">
    <citation type="journal article" date="2013" name="Genome Announc.">
        <title>Genome Sequence of Growth-Improving Paenibacillus mucilaginosus Strain KNP414.</title>
        <authorList>
            <person name="Lu J.J."/>
            <person name="Wang J.F."/>
            <person name="Hu X.F."/>
        </authorList>
    </citation>
    <scope>NUCLEOTIDE SEQUENCE [LARGE SCALE GENOMIC DNA]</scope>
    <source>
        <strain evidence="4 5">KNP414</strain>
    </source>
</reference>
<sequence length="771" mass="81590">MNRKIWLGITAASLVAAGLTGGGFSGGSGQAEAAAAAAAKVPAFPGAEGGGMYASGGRGGEVYEVTTLEDYGAGETPIPGSLRDAVSQGNRTVVFRLSGTIHLKQPLKINQKNLTIAGQTAPGDGIAVAGYGTDISGSENLIVRYLRFRPGSEHKDAEPDAFGGRDVKNAIIDHISTSWSVDETLSMYRNADTTVQWSIISESLLISGHVKGRHGYGGIWGGGNATFSNNLIASHVSRAPALGNGGNKVYPVGSTDLVNNVIYNWGFNSTYGGNDQKTNVIGNYYKPGPSTYENVKERLVSPGQDGKLSWFHIAGNTMHGNTAVTADNTLGIQEVKSGTEFSDAPYEVAGHDTLNIRPAGQAYQEVLAKAGATYPRRDAADARIVRDVKQGTGRLINNEWEAGGFPQLKSLPAPADTDHDGMPDAWEAKQGLNAADPQDGRFITASGYSNLELYLNSLVDMNHAPSNPEVELRSPELNSVHKAGSPIRLNVKLQDKHRIAKVEYYRNDVLIGVSTGGSFDYTWRDAPEGTWFVSAKAVDKAGNETQTTSMPIHVNVMKQTGAWTSKDIGSVGIEGNAAVTAGGITVKGAGRIFGTADAFQFAYREVTGDASLTARIDSLTMVDNNALSGLMIRQSLEPDSPTALISASVVKADEGSPYGVFFSSRLKQGEAIAAPGETDFPEDAGLPALKGTTIPYWLKIERKGEVLTGYASADGVQWTEVGSADIPMSEKLYIGFAVDAAKNSSDIVNYNTARFSGITLEGNTETKRSGE</sequence>
<accession>F8FE14</accession>
<dbReference type="PANTHER" id="PTHR42970">
    <property type="entry name" value="PECTATE LYASE C-RELATED"/>
    <property type="match status" value="1"/>
</dbReference>
<dbReference type="InterPro" id="IPR002138">
    <property type="entry name" value="Pept_C14_p10"/>
</dbReference>